<organism evidence="1 2">
    <name type="scientific">Leptospira levettii</name>
    <dbReference type="NCBI Taxonomy" id="2023178"/>
    <lineage>
        <taxon>Bacteria</taxon>
        <taxon>Pseudomonadati</taxon>
        <taxon>Spirochaetota</taxon>
        <taxon>Spirochaetia</taxon>
        <taxon>Leptospirales</taxon>
        <taxon>Leptospiraceae</taxon>
        <taxon>Leptospira</taxon>
    </lineage>
</organism>
<gene>
    <name evidence="1" type="ORF">ND810_08175</name>
</gene>
<dbReference type="RefSeq" id="WP_167882891.1">
    <property type="nucleotide sequence ID" value="NZ_RQHJ01000011.1"/>
</dbReference>
<protein>
    <submittedName>
        <fullName evidence="1">Uncharacterized protein</fullName>
    </submittedName>
</protein>
<evidence type="ECO:0000313" key="2">
    <source>
        <dbReference type="Proteomes" id="UP001209694"/>
    </source>
</evidence>
<proteinExistence type="predicted"/>
<sequence length="46" mass="5296">MIHSQILTGACWCVNGKDVGFGKEFPKEKNKKPQLTWGFLFLRLKT</sequence>
<dbReference type="Proteomes" id="UP001209694">
    <property type="component" value="Unassembled WGS sequence"/>
</dbReference>
<evidence type="ECO:0000313" key="1">
    <source>
        <dbReference type="EMBL" id="MCW7515131.1"/>
    </source>
</evidence>
<comment type="caution">
    <text evidence="1">The sequence shown here is derived from an EMBL/GenBank/DDBJ whole genome shotgun (WGS) entry which is preliminary data.</text>
</comment>
<reference evidence="1" key="1">
    <citation type="submission" date="2022-06" db="EMBL/GenBank/DDBJ databases">
        <title>Leptospira isolates from biofilms formed at urban environments.</title>
        <authorList>
            <person name="Ribeiro P.S."/>
            <person name="Sousa T."/>
            <person name="Carvalho N."/>
            <person name="Aburjaile F."/>
            <person name="Neves F."/>
            <person name="Oliveira D."/>
            <person name="Blanco L."/>
            <person name="Lima J."/>
            <person name="Costa F."/>
            <person name="Brenig B."/>
            <person name="Soares S."/>
            <person name="Ramos R."/>
            <person name="Goes-Neto A."/>
            <person name="Matiuzzi M."/>
            <person name="Azevedo V."/>
            <person name="Ristow P."/>
        </authorList>
    </citation>
    <scope>NUCLEOTIDE SEQUENCE</scope>
    <source>
        <strain evidence="1">VSF7</strain>
    </source>
</reference>
<dbReference type="EMBL" id="JAMQQD010000002">
    <property type="protein sequence ID" value="MCW7515131.1"/>
    <property type="molecule type" value="Genomic_DNA"/>
</dbReference>
<name>A0AAW5V648_9LEPT</name>
<dbReference type="AlphaFoldDB" id="A0AAW5V648"/>
<accession>A0AAW5V648</accession>